<dbReference type="EMBL" id="CM037159">
    <property type="protein sequence ID" value="KAH7867133.1"/>
    <property type="molecule type" value="Genomic_DNA"/>
</dbReference>
<sequence length="113" mass="12953">MGRRGSSHTLHSLLLLRPQGRTQARLLNHLFFLFGSWTLGKLCWNGEIISLCLLFFFSIMGVLFPVDSLFVSQDFMELKVFSFPERMSTIHNSSAPMNTTKRLEVAANCWNKI</sequence>
<reference evidence="1 2" key="1">
    <citation type="journal article" date="2021" name="Hortic Res">
        <title>High-quality reference genome and annotation aids understanding of berry development for evergreen blueberry (Vaccinium darrowii).</title>
        <authorList>
            <person name="Yu J."/>
            <person name="Hulse-Kemp A.M."/>
            <person name="Babiker E."/>
            <person name="Staton M."/>
        </authorList>
    </citation>
    <scope>NUCLEOTIDE SEQUENCE [LARGE SCALE GENOMIC DNA]</scope>
    <source>
        <strain evidence="2">cv. NJ 8807/NJ 8810</strain>
        <tissue evidence="1">Young leaf</tissue>
    </source>
</reference>
<evidence type="ECO:0000313" key="1">
    <source>
        <dbReference type="EMBL" id="KAH7867133.1"/>
    </source>
</evidence>
<protein>
    <submittedName>
        <fullName evidence="1">Uncharacterized protein</fullName>
    </submittedName>
</protein>
<evidence type="ECO:0000313" key="2">
    <source>
        <dbReference type="Proteomes" id="UP000828048"/>
    </source>
</evidence>
<keyword evidence="2" id="KW-1185">Reference proteome</keyword>
<proteinExistence type="predicted"/>
<accession>A0ACB7ZMD9</accession>
<comment type="caution">
    <text evidence="1">The sequence shown here is derived from an EMBL/GenBank/DDBJ whole genome shotgun (WGS) entry which is preliminary data.</text>
</comment>
<gene>
    <name evidence="1" type="ORF">Vadar_029236</name>
</gene>
<name>A0ACB7ZMD9_9ERIC</name>
<dbReference type="Proteomes" id="UP000828048">
    <property type="component" value="Chromosome 9"/>
</dbReference>
<organism evidence="1 2">
    <name type="scientific">Vaccinium darrowii</name>
    <dbReference type="NCBI Taxonomy" id="229202"/>
    <lineage>
        <taxon>Eukaryota</taxon>
        <taxon>Viridiplantae</taxon>
        <taxon>Streptophyta</taxon>
        <taxon>Embryophyta</taxon>
        <taxon>Tracheophyta</taxon>
        <taxon>Spermatophyta</taxon>
        <taxon>Magnoliopsida</taxon>
        <taxon>eudicotyledons</taxon>
        <taxon>Gunneridae</taxon>
        <taxon>Pentapetalae</taxon>
        <taxon>asterids</taxon>
        <taxon>Ericales</taxon>
        <taxon>Ericaceae</taxon>
        <taxon>Vaccinioideae</taxon>
        <taxon>Vaccinieae</taxon>
        <taxon>Vaccinium</taxon>
    </lineage>
</organism>